<keyword evidence="2" id="KW-1185">Reference proteome</keyword>
<dbReference type="EMBL" id="JAOZYB010000003">
    <property type="protein sequence ID" value="MEB3959064.1"/>
    <property type="molecule type" value="Genomic_DNA"/>
</dbReference>
<dbReference type="PANTHER" id="PTHR37950">
    <property type="entry name" value="4-HYDROXYPHENYLACETATE CATABOLISM PROTEIN"/>
    <property type="match status" value="1"/>
</dbReference>
<protein>
    <submittedName>
        <fullName evidence="1">5-carboxymethyl-2-hydroxymuconate Delta-isomerase</fullName>
    </submittedName>
</protein>
<gene>
    <name evidence="1" type="ORF">OKJ48_02145</name>
</gene>
<dbReference type="Pfam" id="PF02962">
    <property type="entry name" value="CHMI"/>
    <property type="match status" value="1"/>
</dbReference>
<reference evidence="1 2" key="1">
    <citation type="submission" date="2022-10" db="EMBL/GenBank/DDBJ databases">
        <authorList>
            <person name="Xie J."/>
            <person name="Shen N."/>
        </authorList>
    </citation>
    <scope>NUCLEOTIDE SEQUENCE [LARGE SCALE GENOMIC DNA]</scope>
    <source>
        <strain evidence="1 2">DSM 41681</strain>
    </source>
</reference>
<dbReference type="PANTHER" id="PTHR37950:SF1">
    <property type="entry name" value="4-HYDROXYPHENYLACETATE CATABOLISM PROTEIN"/>
    <property type="match status" value="1"/>
</dbReference>
<sequence length="116" mass="12285">MPQITVDHSADLDGRLDRTGLAGAVHQACVDLVAARIPACKTRFRRAEETIVGDGAEEAALVHIEIALLAGRTEEAKTALTEAVLALLPGHIKAAEGVHLSVEVRDLEPAYRSARG</sequence>
<dbReference type="InterPro" id="IPR004220">
    <property type="entry name" value="5-COMe_2-OHmuconate_Isoase"/>
</dbReference>
<accession>A0ABU6C323</accession>
<evidence type="ECO:0000313" key="2">
    <source>
        <dbReference type="Proteomes" id="UP001352223"/>
    </source>
</evidence>
<dbReference type="SUPFAM" id="SSF55331">
    <property type="entry name" value="Tautomerase/MIF"/>
    <property type="match status" value="1"/>
</dbReference>
<dbReference type="InterPro" id="IPR014347">
    <property type="entry name" value="Tautomerase/MIF_sf"/>
</dbReference>
<dbReference type="Proteomes" id="UP001352223">
    <property type="component" value="Unassembled WGS sequence"/>
</dbReference>
<organism evidence="1 2">
    <name type="scientific">Streptomyces kunmingensis</name>
    <dbReference type="NCBI Taxonomy" id="68225"/>
    <lineage>
        <taxon>Bacteria</taxon>
        <taxon>Bacillati</taxon>
        <taxon>Actinomycetota</taxon>
        <taxon>Actinomycetes</taxon>
        <taxon>Kitasatosporales</taxon>
        <taxon>Streptomycetaceae</taxon>
        <taxon>Streptomyces</taxon>
    </lineage>
</organism>
<dbReference type="RefSeq" id="WP_324766050.1">
    <property type="nucleotide sequence ID" value="NZ_BAAATS010000014.1"/>
</dbReference>
<name>A0ABU6C323_9ACTN</name>
<proteinExistence type="predicted"/>
<evidence type="ECO:0000313" key="1">
    <source>
        <dbReference type="EMBL" id="MEB3959064.1"/>
    </source>
</evidence>
<dbReference type="Gene3D" id="3.30.429.10">
    <property type="entry name" value="Macrophage Migration Inhibitory Factor"/>
    <property type="match status" value="1"/>
</dbReference>
<comment type="caution">
    <text evidence="1">The sequence shown here is derived from an EMBL/GenBank/DDBJ whole genome shotgun (WGS) entry which is preliminary data.</text>
</comment>
<dbReference type="CDD" id="cd00580">
    <property type="entry name" value="CHMI"/>
    <property type="match status" value="1"/>
</dbReference>